<evidence type="ECO:0000313" key="3">
    <source>
        <dbReference type="Proteomes" id="UP001139207"/>
    </source>
</evidence>
<feature type="region of interest" description="Disordered" evidence="1">
    <location>
        <begin position="120"/>
        <end position="141"/>
    </location>
</feature>
<reference evidence="2" key="1">
    <citation type="submission" date="2022-04" db="EMBL/GenBank/DDBJ databases">
        <title>Corynebacterium kalidii LD5P10.</title>
        <authorList>
            <person name="Sun J.Q."/>
        </authorList>
    </citation>
    <scope>NUCLEOTIDE SEQUENCE</scope>
    <source>
        <strain evidence="2">LD5P10</strain>
    </source>
</reference>
<feature type="compositionally biased region" description="Basic and acidic residues" evidence="1">
    <location>
        <begin position="121"/>
        <end position="131"/>
    </location>
</feature>
<accession>A0A9X2AYT0</accession>
<gene>
    <name evidence="2" type="ORF">MUN33_04755</name>
</gene>
<feature type="compositionally biased region" description="Polar residues" evidence="1">
    <location>
        <begin position="66"/>
        <end position="76"/>
    </location>
</feature>
<comment type="caution">
    <text evidence="2">The sequence shown here is derived from an EMBL/GenBank/DDBJ whole genome shotgun (WGS) entry which is preliminary data.</text>
</comment>
<evidence type="ECO:0000313" key="2">
    <source>
        <dbReference type="EMBL" id="MCJ7858028.1"/>
    </source>
</evidence>
<dbReference type="Proteomes" id="UP001139207">
    <property type="component" value="Unassembled WGS sequence"/>
</dbReference>
<dbReference type="Pfam" id="PF20060">
    <property type="entry name" value="DUF6459"/>
    <property type="match status" value="1"/>
</dbReference>
<dbReference type="EMBL" id="JALIEA010000011">
    <property type="protein sequence ID" value="MCJ7858028.1"/>
    <property type="molecule type" value="Genomic_DNA"/>
</dbReference>
<protein>
    <submittedName>
        <fullName evidence="2">Rv3235 family protein</fullName>
    </submittedName>
</protein>
<dbReference type="InterPro" id="IPR045596">
    <property type="entry name" value="DUF6459"/>
</dbReference>
<keyword evidence="3" id="KW-1185">Reference proteome</keyword>
<dbReference type="RefSeq" id="WP_244803743.1">
    <property type="nucleotide sequence ID" value="NZ_JALIEA010000011.1"/>
</dbReference>
<feature type="compositionally biased region" description="Low complexity" evidence="1">
    <location>
        <begin position="132"/>
        <end position="141"/>
    </location>
</feature>
<sequence length="192" mass="20140">MGAVPGNIDDKTPATPARTRYEAVPGLVYLRRPCPVGGPVEGSVAAPETAAQAPTDTAVPGDAHTDQSPGTDTPQGTADVPAPAAVRARIGILVGVWLEVLDGRRPVSALRKGPFSPGVTEDLRGRIRDARPSPGTTSPPTVSRVLSVHLPPTRPDRLAFTASVAHGDRVRAVAGHLSRYDGRWRVETMTLI</sequence>
<organism evidence="2 3">
    <name type="scientific">Corynebacterium kalidii</name>
    <dbReference type="NCBI Taxonomy" id="2931982"/>
    <lineage>
        <taxon>Bacteria</taxon>
        <taxon>Bacillati</taxon>
        <taxon>Actinomycetota</taxon>
        <taxon>Actinomycetes</taxon>
        <taxon>Mycobacteriales</taxon>
        <taxon>Corynebacteriaceae</taxon>
        <taxon>Corynebacterium</taxon>
    </lineage>
</organism>
<evidence type="ECO:0000256" key="1">
    <source>
        <dbReference type="SAM" id="MobiDB-lite"/>
    </source>
</evidence>
<feature type="region of interest" description="Disordered" evidence="1">
    <location>
        <begin position="35"/>
        <end position="80"/>
    </location>
</feature>
<dbReference type="AlphaFoldDB" id="A0A9X2AYT0"/>
<proteinExistence type="predicted"/>
<name>A0A9X2AYT0_9CORY</name>